<sequence>MVESVFSVDGVLARADPYYQPREGQLAMAQAVAHAMGAGEVLVAEAGTGVGKTYAYLVPALLSGERVLLSTATKALQDQLFSRDIPRLVQALEVPVRVALLKGRSSYLCLHRLGMARHAVGEGSPQQIRVLAKIEEWSRSTRSGDLSELTGLDDRSPVIPWVTSTRENCLGSHCPNAKDCHVNQARRQAMAADLVVVNHHLFFADMAVRESGVAELLPSVRVVVFDEAHQLSDAGLQFLGIQLSTGQFVEFARDSLYAGLAHARGYADWPQLAAGLEGAVLRWRHAAGDGLASSGKRGWAQGAPDGVFAPDWEAAMAAVLQACGLLVQALDAYHDIAPDITRLAERGTSLLARLERFGQPCPQGSVRWLDVGGGLRLVESPLDIADAMRTRFLPQPQESVDDDGWPATREGLGRAWIFTSATLGHDAELSWFVKRCGLEGARILRVPSPFDYAAQAAMYVPEDFPSPSDPRHGSAVAALVANAAMSLGGRTLVLTTTLRAIAVIAQVLRQQLAQLGSSLEVLAQGEWPKLRLMERFRAGAGPQGGCILVASASFWEGFDVPGDALQLVVIDKLPFPPPGDPLVEARTLQIEQSGGSAFKEYALAEAALALKQGAGRLIRHESDRGVLVVCDSRLVRMGYGKRLIAALPPMRRLSGAEEFHAALEDLASVTRTSTTDQTFL</sequence>
<dbReference type="InterPro" id="IPR014001">
    <property type="entry name" value="Helicase_ATP-bd"/>
</dbReference>
<dbReference type="SMART" id="SM00487">
    <property type="entry name" value="DEXDc"/>
    <property type="match status" value="1"/>
</dbReference>
<gene>
    <name evidence="9" type="ORF">RP29_18340</name>
</gene>
<dbReference type="PATRIC" id="fig|80878.5.peg.3632"/>
<dbReference type="OrthoDB" id="9805194at2"/>
<dbReference type="InterPro" id="IPR045028">
    <property type="entry name" value="DinG/Rad3-like"/>
</dbReference>
<dbReference type="InterPro" id="IPR014013">
    <property type="entry name" value="Helic_SF1/SF2_ATP-bd_DinG/Rad3"/>
</dbReference>
<evidence type="ECO:0000256" key="6">
    <source>
        <dbReference type="ARBA" id="ARBA00044969"/>
    </source>
</evidence>
<proteinExistence type="inferred from homology"/>
<evidence type="ECO:0000313" key="10">
    <source>
        <dbReference type="Proteomes" id="UP000032566"/>
    </source>
</evidence>
<dbReference type="GO" id="GO:0006281">
    <property type="term" value="P:DNA repair"/>
    <property type="evidence" value="ECO:0007669"/>
    <property type="project" value="TreeGrafter"/>
</dbReference>
<dbReference type="InterPro" id="IPR027417">
    <property type="entry name" value="P-loop_NTPase"/>
</dbReference>
<evidence type="ECO:0000256" key="4">
    <source>
        <dbReference type="ARBA" id="ARBA00022840"/>
    </source>
</evidence>
<reference evidence="9 10" key="1">
    <citation type="submission" date="2014-12" db="EMBL/GenBank/DDBJ databases">
        <title>Isolation of bacteria from lake water.</title>
        <authorList>
            <person name="Sheng K.-Y."/>
            <person name="Chin P.-S."/>
            <person name="Chan K.-G."/>
            <person name="Tan G.S."/>
        </authorList>
    </citation>
    <scope>NUCLEOTIDE SEQUENCE [LARGE SCALE GENOMIC DNA]</scope>
    <source>
        <strain evidence="9 10">KY4</strain>
    </source>
</reference>
<evidence type="ECO:0000256" key="5">
    <source>
        <dbReference type="ARBA" id="ARBA00038058"/>
    </source>
</evidence>
<dbReference type="SMART" id="SM00491">
    <property type="entry name" value="HELICc2"/>
    <property type="match status" value="1"/>
</dbReference>
<evidence type="ECO:0000256" key="3">
    <source>
        <dbReference type="ARBA" id="ARBA00022801"/>
    </source>
</evidence>
<comment type="catalytic activity">
    <reaction evidence="7">
        <text>ATP + H2O = ADP + phosphate + H(+)</text>
        <dbReference type="Rhea" id="RHEA:13065"/>
        <dbReference type="ChEBI" id="CHEBI:15377"/>
        <dbReference type="ChEBI" id="CHEBI:15378"/>
        <dbReference type="ChEBI" id="CHEBI:30616"/>
        <dbReference type="ChEBI" id="CHEBI:43474"/>
        <dbReference type="ChEBI" id="CHEBI:456216"/>
        <dbReference type="EC" id="5.6.2.3"/>
    </reaction>
</comment>
<dbReference type="GO" id="GO:0016818">
    <property type="term" value="F:hydrolase activity, acting on acid anhydrides, in phosphorus-containing anhydrides"/>
    <property type="evidence" value="ECO:0007669"/>
    <property type="project" value="InterPro"/>
</dbReference>
<dbReference type="Pfam" id="PF13307">
    <property type="entry name" value="Helicase_C_2"/>
    <property type="match status" value="1"/>
</dbReference>
<evidence type="ECO:0000256" key="1">
    <source>
        <dbReference type="ARBA" id="ARBA00001966"/>
    </source>
</evidence>
<dbReference type="EC" id="5.6.2.3" evidence="6"/>
<dbReference type="GO" id="GO:0003676">
    <property type="term" value="F:nucleic acid binding"/>
    <property type="evidence" value="ECO:0007669"/>
    <property type="project" value="InterPro"/>
</dbReference>
<feature type="domain" description="Helicase ATP-binding" evidence="8">
    <location>
        <begin position="11"/>
        <end position="293"/>
    </location>
</feature>
<dbReference type="SUPFAM" id="SSF52540">
    <property type="entry name" value="P-loop containing nucleoside triphosphate hydrolases"/>
    <property type="match status" value="2"/>
</dbReference>
<comment type="caution">
    <text evidence="9">The sequence shown here is derived from an EMBL/GenBank/DDBJ whole genome shotgun (WGS) entry which is preliminary data.</text>
</comment>
<keyword evidence="4" id="KW-0067">ATP-binding</keyword>
<keyword evidence="9" id="KW-0347">Helicase</keyword>
<evidence type="ECO:0000256" key="2">
    <source>
        <dbReference type="ARBA" id="ARBA00022741"/>
    </source>
</evidence>
<dbReference type="InterPro" id="IPR011545">
    <property type="entry name" value="DEAD/DEAH_box_helicase_dom"/>
</dbReference>
<dbReference type="Gene3D" id="3.40.50.300">
    <property type="entry name" value="P-loop containing nucleotide triphosphate hydrolases"/>
    <property type="match status" value="2"/>
</dbReference>
<dbReference type="InterPro" id="IPR006555">
    <property type="entry name" value="ATP-dep_Helicase_C"/>
</dbReference>
<dbReference type="Proteomes" id="UP000032566">
    <property type="component" value="Unassembled WGS sequence"/>
</dbReference>
<dbReference type="Pfam" id="PF00270">
    <property type="entry name" value="DEAD"/>
    <property type="match status" value="1"/>
</dbReference>
<accession>A0A0D7K572</accession>
<dbReference type="STRING" id="80878.RP29_18340"/>
<evidence type="ECO:0000256" key="7">
    <source>
        <dbReference type="ARBA" id="ARBA00048954"/>
    </source>
</evidence>
<dbReference type="PROSITE" id="PS51193">
    <property type="entry name" value="HELICASE_ATP_BIND_2"/>
    <property type="match status" value="1"/>
</dbReference>
<name>A0A0D7K572_9BURK</name>
<dbReference type="EMBL" id="JXYQ01000072">
    <property type="protein sequence ID" value="KJA09122.1"/>
    <property type="molecule type" value="Genomic_DNA"/>
</dbReference>
<protein>
    <recommendedName>
        <fullName evidence="6">DNA 5'-3' helicase</fullName>
        <ecNumber evidence="6">5.6.2.3</ecNumber>
    </recommendedName>
</protein>
<organism evidence="9 10">
    <name type="scientific">Acidovorax temperans</name>
    <dbReference type="NCBI Taxonomy" id="80878"/>
    <lineage>
        <taxon>Bacteria</taxon>
        <taxon>Pseudomonadati</taxon>
        <taxon>Pseudomonadota</taxon>
        <taxon>Betaproteobacteria</taxon>
        <taxon>Burkholderiales</taxon>
        <taxon>Comamonadaceae</taxon>
        <taxon>Acidovorax</taxon>
    </lineage>
</organism>
<dbReference type="GO" id="GO:0005524">
    <property type="term" value="F:ATP binding"/>
    <property type="evidence" value="ECO:0007669"/>
    <property type="project" value="UniProtKB-KW"/>
</dbReference>
<keyword evidence="3" id="KW-0378">Hydrolase</keyword>
<keyword evidence="10" id="KW-1185">Reference proteome</keyword>
<dbReference type="GO" id="GO:0043139">
    <property type="term" value="F:5'-3' DNA helicase activity"/>
    <property type="evidence" value="ECO:0007669"/>
    <property type="project" value="UniProtKB-EC"/>
</dbReference>
<comment type="cofactor">
    <cofactor evidence="1">
        <name>[4Fe-4S] cluster</name>
        <dbReference type="ChEBI" id="CHEBI:49883"/>
    </cofactor>
</comment>
<evidence type="ECO:0000313" key="9">
    <source>
        <dbReference type="EMBL" id="KJA09122.1"/>
    </source>
</evidence>
<dbReference type="PANTHER" id="PTHR11472:SF34">
    <property type="entry name" value="REGULATOR OF TELOMERE ELONGATION HELICASE 1"/>
    <property type="match status" value="1"/>
</dbReference>
<evidence type="ECO:0000259" key="8">
    <source>
        <dbReference type="PROSITE" id="PS51193"/>
    </source>
</evidence>
<keyword evidence="2" id="KW-0547">Nucleotide-binding</keyword>
<dbReference type="AlphaFoldDB" id="A0A0D7K572"/>
<dbReference type="PANTHER" id="PTHR11472">
    <property type="entry name" value="DNA REPAIR DEAD HELICASE RAD3/XP-D SUBFAMILY MEMBER"/>
    <property type="match status" value="1"/>
</dbReference>
<comment type="similarity">
    <text evidence="5">Belongs to the helicase family. DinG subfamily.</text>
</comment>